<sequence>MKVKRLTIKVEKLNLTISKGEIRMTLTFTLAPDSFKESMTAKQVCDAMELGIKHILPDAKVQKVPMADGGEGTVDALIAATNGHKEFVTVNGPLPGQKVKSYFGILGDGKTAVIEMAKASGLELVPPEKRDPFITTTFGTGELILAALNHGVKKIIIGIGGSATVDGGIGMAAALGVKFYDVNQQIVTPNGAGLNQINSISFKDLDQRIKQTEFVVASDVTNPLIGKNGAATVFGPQKGALHTGVKQLESGLTNYANVVKQTLNIDIKNIPGSGAAGGLGAGLIIFTNATLKPGIEIVIDAVDLKNKIKDADIVLTGEGGIDFQTKFGKTPFGVAQVAKSFQKPVIVEAGYLGEGIDQLYHCGITAIFGILGQTGELKTALKNGPANITRTTENIVRTLKIQLK</sequence>
<dbReference type="Pfam" id="PF02595">
    <property type="entry name" value="Gly_kinase"/>
    <property type="match status" value="1"/>
</dbReference>
<comment type="similarity">
    <text evidence="1 4">Belongs to the glycerate kinase type-1 family.</text>
</comment>
<dbReference type="InterPro" id="IPR004381">
    <property type="entry name" value="Glycerate_kinase"/>
</dbReference>
<evidence type="ECO:0000256" key="2">
    <source>
        <dbReference type="ARBA" id="ARBA00022679"/>
    </source>
</evidence>
<keyword evidence="2 4" id="KW-0808">Transferase</keyword>
<evidence type="ECO:0000256" key="4">
    <source>
        <dbReference type="PIRNR" id="PIRNR006078"/>
    </source>
</evidence>
<dbReference type="GO" id="GO:0008887">
    <property type="term" value="F:glycerate kinase activity"/>
    <property type="evidence" value="ECO:0007669"/>
    <property type="project" value="UniProtKB-UniRule"/>
</dbReference>
<dbReference type="Proteomes" id="UP000313312">
    <property type="component" value="Unassembled WGS sequence"/>
</dbReference>
<dbReference type="SUPFAM" id="SSF110738">
    <property type="entry name" value="Glycerate kinase I"/>
    <property type="match status" value="1"/>
</dbReference>
<evidence type="ECO:0000313" key="5">
    <source>
        <dbReference type="EMBL" id="TNK90821.1"/>
    </source>
</evidence>
<dbReference type="PANTHER" id="PTHR21599">
    <property type="entry name" value="GLYCERATE KINASE"/>
    <property type="match status" value="1"/>
</dbReference>
<dbReference type="EMBL" id="QFCR01000004">
    <property type="protein sequence ID" value="TNK90821.1"/>
    <property type="molecule type" value="Genomic_DNA"/>
</dbReference>
<dbReference type="Gene3D" id="3.90.1510.10">
    <property type="entry name" value="Glycerate kinase, domain 2"/>
    <property type="match status" value="1"/>
</dbReference>
<accession>A0A5C4TKY6</accession>
<dbReference type="InterPro" id="IPR018193">
    <property type="entry name" value="Glyc_kinase_flavodox-like_fold"/>
</dbReference>
<keyword evidence="3 4" id="KW-0418">Kinase</keyword>
<organism evidence="5 6">
    <name type="scientific">Fructilactobacillus sanfranciscensis</name>
    <name type="common">Lactobacillus sanfranciscensis</name>
    <dbReference type="NCBI Taxonomy" id="1625"/>
    <lineage>
        <taxon>Bacteria</taxon>
        <taxon>Bacillati</taxon>
        <taxon>Bacillota</taxon>
        <taxon>Bacilli</taxon>
        <taxon>Lactobacillales</taxon>
        <taxon>Lactobacillaceae</taxon>
        <taxon>Fructilactobacillus</taxon>
    </lineage>
</organism>
<dbReference type="AlphaFoldDB" id="A0A5C4TKY6"/>
<dbReference type="PANTHER" id="PTHR21599:SF0">
    <property type="entry name" value="GLYCERATE KINASE"/>
    <property type="match status" value="1"/>
</dbReference>
<comment type="caution">
    <text evidence="5">The sequence shown here is derived from an EMBL/GenBank/DDBJ whole genome shotgun (WGS) entry which is preliminary data.</text>
</comment>
<reference evidence="5 6" key="1">
    <citation type="submission" date="2018-05" db="EMBL/GenBank/DDBJ databases">
        <title>Lactobacillus sanfranciscensis Ah4 draft denome sequence.</title>
        <authorList>
            <person name="Zhang G."/>
        </authorList>
    </citation>
    <scope>NUCLEOTIDE SEQUENCE [LARGE SCALE GENOMIC DNA]</scope>
    <source>
        <strain evidence="5 6">Ah4</strain>
    </source>
</reference>
<gene>
    <name evidence="5" type="ORF">DID87_02215</name>
</gene>
<evidence type="ECO:0000313" key="6">
    <source>
        <dbReference type="Proteomes" id="UP000313312"/>
    </source>
</evidence>
<evidence type="ECO:0000256" key="3">
    <source>
        <dbReference type="ARBA" id="ARBA00022777"/>
    </source>
</evidence>
<dbReference type="PIRSF" id="PIRSF006078">
    <property type="entry name" value="GlxK"/>
    <property type="match status" value="1"/>
</dbReference>
<dbReference type="Gene3D" id="3.40.50.10350">
    <property type="entry name" value="Glycerate kinase, domain 1"/>
    <property type="match status" value="1"/>
</dbReference>
<dbReference type="InterPro" id="IPR036129">
    <property type="entry name" value="Glycerate_kinase_sf"/>
</dbReference>
<name>A0A5C4TKY6_FRUSA</name>
<dbReference type="GO" id="GO:0031388">
    <property type="term" value="P:organic acid phosphorylation"/>
    <property type="evidence" value="ECO:0007669"/>
    <property type="project" value="UniProtKB-UniRule"/>
</dbReference>
<evidence type="ECO:0000256" key="1">
    <source>
        <dbReference type="ARBA" id="ARBA00006284"/>
    </source>
</evidence>
<proteinExistence type="inferred from homology"/>
<dbReference type="InterPro" id="IPR018197">
    <property type="entry name" value="Glycerate_kinase_RE-like"/>
</dbReference>
<dbReference type="NCBIfam" id="TIGR00045">
    <property type="entry name" value="glycerate kinase"/>
    <property type="match status" value="1"/>
</dbReference>
<protein>
    <submittedName>
        <fullName evidence="5">Glycerate kinase</fullName>
    </submittedName>
</protein>